<dbReference type="OrthoDB" id="10249045at2759"/>
<feature type="region of interest" description="Disordered" evidence="1">
    <location>
        <begin position="77"/>
        <end position="212"/>
    </location>
</feature>
<dbReference type="EMBL" id="LAVV01012062">
    <property type="protein sequence ID" value="KNZ47059.1"/>
    <property type="molecule type" value="Genomic_DNA"/>
</dbReference>
<dbReference type="STRING" id="27349.A0A0L6UET1"/>
<dbReference type="GO" id="GO:0000964">
    <property type="term" value="P:mitochondrial RNA 5'-end processing"/>
    <property type="evidence" value="ECO:0007669"/>
    <property type="project" value="TreeGrafter"/>
</dbReference>
<feature type="compositionally biased region" description="Low complexity" evidence="1">
    <location>
        <begin position="760"/>
        <end position="783"/>
    </location>
</feature>
<keyword evidence="3" id="KW-1185">Reference proteome</keyword>
<feature type="region of interest" description="Disordered" evidence="1">
    <location>
        <begin position="846"/>
        <end position="885"/>
    </location>
</feature>
<protein>
    <recommendedName>
        <fullName evidence="4">Pet127-domain-containing protein</fullName>
    </recommendedName>
</protein>
<comment type="caution">
    <text evidence="2">The sequence shown here is derived from an EMBL/GenBank/DDBJ whole genome shotgun (WGS) entry which is preliminary data.</text>
</comment>
<feature type="region of interest" description="Disordered" evidence="1">
    <location>
        <begin position="756"/>
        <end position="797"/>
    </location>
</feature>
<feature type="compositionally biased region" description="Low complexity" evidence="1">
    <location>
        <begin position="113"/>
        <end position="146"/>
    </location>
</feature>
<dbReference type="GO" id="GO:0005740">
    <property type="term" value="C:mitochondrial envelope"/>
    <property type="evidence" value="ECO:0007669"/>
    <property type="project" value="TreeGrafter"/>
</dbReference>
<evidence type="ECO:0008006" key="4">
    <source>
        <dbReference type="Google" id="ProtNLM"/>
    </source>
</evidence>
<gene>
    <name evidence="2" type="ORF">VP01_670g7</name>
</gene>
<accession>A0A0L6UET1</accession>
<evidence type="ECO:0000256" key="1">
    <source>
        <dbReference type="SAM" id="MobiDB-lite"/>
    </source>
</evidence>
<dbReference type="Pfam" id="PF08634">
    <property type="entry name" value="Pet127"/>
    <property type="match status" value="1"/>
</dbReference>
<feature type="compositionally biased region" description="Basic and acidic residues" evidence="1">
    <location>
        <begin position="160"/>
        <end position="180"/>
    </location>
</feature>
<feature type="compositionally biased region" description="Polar residues" evidence="1">
    <location>
        <begin position="98"/>
        <end position="109"/>
    </location>
</feature>
<dbReference type="Proteomes" id="UP000037035">
    <property type="component" value="Unassembled WGS sequence"/>
</dbReference>
<dbReference type="PANTHER" id="PTHR31014">
    <property type="entry name" value="MITOCHONDRIAL TRANSLATION SYSTEM COMPONENT PET127-RELATED"/>
    <property type="match status" value="1"/>
</dbReference>
<feature type="compositionally biased region" description="Low complexity" evidence="1">
    <location>
        <begin position="850"/>
        <end position="875"/>
    </location>
</feature>
<dbReference type="VEuPathDB" id="FungiDB:VP01_670g7"/>
<dbReference type="PANTHER" id="PTHR31014:SF0">
    <property type="entry name" value="MITOCHONDRIAL TRANSLATION SYSTEM COMPONENT PET127-RELATED"/>
    <property type="match status" value="1"/>
</dbReference>
<evidence type="ECO:0000313" key="2">
    <source>
        <dbReference type="EMBL" id="KNZ47059.1"/>
    </source>
</evidence>
<sequence length="911" mass="102294">MGGLYGGLARCEGGLHFMKSKQFALTLRIFQQKPFERVSEGSQAHFMSTYLRTQPKLKLKLITSLVATATGRTSHQLISRNLSTNPTSTPPSPFISTLPKNSTPKPNTKTRTKLSSSQSNRKSTQSIHHPHQNISSNQSSTCSRQSPHPPTSRKKLSTTNHDHNSKKIDKHSNSHPDRPKAPRSIIPFSTLSKRNRKPGQELEEEDSLATDRLTRNSSLDLTQLPEPNHPQTSQPFASFSFSSSSIPFDAVVPTSPQPPIATLAHGLSRVLFNPGVHWLQDPRTLVYNFDHRLQDLVAPDQFNFDALTPYVTSSRDQQLVQLAHQNQRKYCGSTSSMTQTLSQIYLMLNGNKPLNIGMLTANAASTKKKVEFTPGAKMPASVILKYDPETKRYSIDSDKSFETETDCPDSTILSSLGHVLEKFFVLPYEEFAKLLKTNAHSLDPSKPKLREAYAYAKTNLLMTRSQLDCFHHYLPGNGTFDIKTRATIAIRHDRLNHAVCHILCFFPVWKSFNAAGYQIRTSQGPLESFEREYLDLIRSAFLKYQFQARIGQMDGCFVAYHNTQRVFGFEYLPISKMDQALFGNSEEGDKVFKLCLGYMERILEDATQAYPEQSLRITTSAKSHGNLWVFVSPDQGESASRDPPEEYTTFHYKNYNYLDGEIVEDSYIDIESSYQTRIVRDRGLEDQEFGMMSSEEDREKIDWSIFCQTYKYSRSDELDQLYRSIRKIQFAISQLVLPEGVDRQLMRIVNWPETAGELESSGSNAGDDDLSSGSLSAGSRASGSGHGGPSHTFVPTPGIKYKTEVSKLVKHLRSIAKDGWKFQHQLVQAQKDQKVISLKPAEFSIQDRQPSLSNRPASPPLSASASAAAPNSASAMDDWQNHLLAQERQRELKALDILASNKLNTPPSSKT</sequence>
<name>A0A0L6UET1_9BASI</name>
<dbReference type="InterPro" id="IPR013943">
    <property type="entry name" value="Pet127"/>
</dbReference>
<evidence type="ECO:0000313" key="3">
    <source>
        <dbReference type="Proteomes" id="UP000037035"/>
    </source>
</evidence>
<dbReference type="AlphaFoldDB" id="A0A0L6UET1"/>
<organism evidence="2 3">
    <name type="scientific">Puccinia sorghi</name>
    <dbReference type="NCBI Taxonomy" id="27349"/>
    <lineage>
        <taxon>Eukaryota</taxon>
        <taxon>Fungi</taxon>
        <taxon>Dikarya</taxon>
        <taxon>Basidiomycota</taxon>
        <taxon>Pucciniomycotina</taxon>
        <taxon>Pucciniomycetes</taxon>
        <taxon>Pucciniales</taxon>
        <taxon>Pucciniaceae</taxon>
        <taxon>Puccinia</taxon>
    </lineage>
</organism>
<reference evidence="2 3" key="1">
    <citation type="submission" date="2015-08" db="EMBL/GenBank/DDBJ databases">
        <title>Next Generation Sequencing and Analysis of the Genome of Puccinia sorghi L Schw, the Causal Agent of Maize Common Rust.</title>
        <authorList>
            <person name="Rochi L."/>
            <person name="Burguener G."/>
            <person name="Darino M."/>
            <person name="Turjanski A."/>
            <person name="Kreff E."/>
            <person name="Dieguez M.J."/>
            <person name="Sacco F."/>
        </authorList>
    </citation>
    <scope>NUCLEOTIDE SEQUENCE [LARGE SCALE GENOMIC DNA]</scope>
    <source>
        <strain evidence="2 3">RO10H11247</strain>
    </source>
</reference>
<proteinExistence type="predicted"/>